<reference evidence="2 3" key="1">
    <citation type="submission" date="2012-04" db="EMBL/GenBank/DDBJ databases">
        <title>The Genome Sequence of Saprolegnia declina VS20.</title>
        <authorList>
            <consortium name="The Broad Institute Genome Sequencing Platform"/>
            <person name="Russ C."/>
            <person name="Nusbaum C."/>
            <person name="Tyler B."/>
            <person name="van West P."/>
            <person name="Dieguez-Uribeondo J."/>
            <person name="de Bruijn I."/>
            <person name="Tripathy S."/>
            <person name="Jiang R."/>
            <person name="Young S.K."/>
            <person name="Zeng Q."/>
            <person name="Gargeya S."/>
            <person name="Fitzgerald M."/>
            <person name="Haas B."/>
            <person name="Abouelleil A."/>
            <person name="Alvarado L."/>
            <person name="Arachchi H.M."/>
            <person name="Berlin A."/>
            <person name="Chapman S.B."/>
            <person name="Goldberg J."/>
            <person name="Griggs A."/>
            <person name="Gujja S."/>
            <person name="Hansen M."/>
            <person name="Howarth C."/>
            <person name="Imamovic A."/>
            <person name="Larimer J."/>
            <person name="McCowen C."/>
            <person name="Montmayeur A."/>
            <person name="Murphy C."/>
            <person name="Neiman D."/>
            <person name="Pearson M."/>
            <person name="Priest M."/>
            <person name="Roberts A."/>
            <person name="Saif S."/>
            <person name="Shea T."/>
            <person name="Sisk P."/>
            <person name="Sykes S."/>
            <person name="Wortman J."/>
            <person name="Nusbaum C."/>
            <person name="Birren B."/>
        </authorList>
    </citation>
    <scope>NUCLEOTIDE SEQUENCE [LARGE SCALE GENOMIC DNA]</scope>
    <source>
        <strain evidence="2 3">VS20</strain>
    </source>
</reference>
<dbReference type="VEuPathDB" id="FungiDB:SDRG_16539"/>
<evidence type="ECO:0000313" key="3">
    <source>
        <dbReference type="Proteomes" id="UP000030762"/>
    </source>
</evidence>
<gene>
    <name evidence="2" type="ORF">SDRG_16539</name>
</gene>
<dbReference type="GeneID" id="19957266"/>
<sequence length="133" mass="14139">MQLVVSVVLTVLSAVAVRDTMAHGHLVAPPVQFVDPNSDPTRFCATLDGPSLLPGDTYNKSPGDNTAAFTTHFKASRFKTLKDLIESQPSGGECGITKLDPSKPQALPSVVRWRHGDNEGFTPSHEVLALCGG</sequence>
<keyword evidence="1" id="KW-0732">Signal</keyword>
<dbReference type="Proteomes" id="UP000030762">
    <property type="component" value="Unassembled WGS sequence"/>
</dbReference>
<dbReference type="InParanoid" id="T0R0V2"/>
<dbReference type="AlphaFoldDB" id="T0R0V2"/>
<evidence type="ECO:0000256" key="1">
    <source>
        <dbReference type="SAM" id="SignalP"/>
    </source>
</evidence>
<proteinExistence type="predicted"/>
<dbReference type="RefSeq" id="XP_008620976.1">
    <property type="nucleotide sequence ID" value="XM_008622754.1"/>
</dbReference>
<feature type="chain" id="PRO_5004570780" evidence="1">
    <location>
        <begin position="23"/>
        <end position="133"/>
    </location>
</feature>
<organism evidence="2 3">
    <name type="scientific">Saprolegnia diclina (strain VS20)</name>
    <dbReference type="NCBI Taxonomy" id="1156394"/>
    <lineage>
        <taxon>Eukaryota</taxon>
        <taxon>Sar</taxon>
        <taxon>Stramenopiles</taxon>
        <taxon>Oomycota</taxon>
        <taxon>Saprolegniomycetes</taxon>
        <taxon>Saprolegniales</taxon>
        <taxon>Saprolegniaceae</taxon>
        <taxon>Saprolegnia</taxon>
    </lineage>
</organism>
<protein>
    <submittedName>
        <fullName evidence="2">Uncharacterized protein</fullName>
    </submittedName>
</protein>
<evidence type="ECO:0000313" key="2">
    <source>
        <dbReference type="EMBL" id="EQC25608.1"/>
    </source>
</evidence>
<name>T0R0V2_SAPDV</name>
<dbReference type="EMBL" id="JH767265">
    <property type="protein sequence ID" value="EQC25608.1"/>
    <property type="molecule type" value="Genomic_DNA"/>
</dbReference>
<accession>T0R0V2</accession>
<dbReference type="OrthoDB" id="2119228at2759"/>
<keyword evidence="3" id="KW-1185">Reference proteome</keyword>
<dbReference type="eggNOG" id="ENOG502SJ24">
    <property type="taxonomic scope" value="Eukaryota"/>
</dbReference>
<dbReference type="OMA" id="VWCDDVP"/>
<feature type="signal peptide" evidence="1">
    <location>
        <begin position="1"/>
        <end position="22"/>
    </location>
</feature>